<dbReference type="CDD" id="cd07325">
    <property type="entry name" value="M48_Ste24p_like"/>
    <property type="match status" value="1"/>
</dbReference>
<dbReference type="AlphaFoldDB" id="A0A9X3IZ40"/>
<dbReference type="InterPro" id="IPR050083">
    <property type="entry name" value="HtpX_protease"/>
</dbReference>
<keyword evidence="7" id="KW-1133">Transmembrane helix</keyword>
<evidence type="ECO:0000256" key="5">
    <source>
        <dbReference type="ARBA" id="ARBA00022801"/>
    </source>
</evidence>
<proteinExistence type="inferred from homology"/>
<dbReference type="GO" id="GO:0046872">
    <property type="term" value="F:metal ion binding"/>
    <property type="evidence" value="ECO:0007669"/>
    <property type="project" value="UniProtKB-KW"/>
</dbReference>
<dbReference type="GO" id="GO:0004222">
    <property type="term" value="F:metalloendopeptidase activity"/>
    <property type="evidence" value="ECO:0007669"/>
    <property type="project" value="InterPro"/>
</dbReference>
<dbReference type="PANTHER" id="PTHR43221:SF3">
    <property type="entry name" value="SLL1280 PROTEIN"/>
    <property type="match status" value="1"/>
</dbReference>
<evidence type="ECO:0000256" key="1">
    <source>
        <dbReference type="ARBA" id="ARBA00022475"/>
    </source>
</evidence>
<comment type="caution">
    <text evidence="12">The sequence shown here is derived from an EMBL/GenBank/DDBJ whole genome shotgun (WGS) entry which is preliminary data.</text>
</comment>
<keyword evidence="9" id="KW-0472">Membrane</keyword>
<evidence type="ECO:0000256" key="8">
    <source>
        <dbReference type="ARBA" id="ARBA00023049"/>
    </source>
</evidence>
<evidence type="ECO:0000256" key="10">
    <source>
        <dbReference type="RuleBase" id="RU003983"/>
    </source>
</evidence>
<evidence type="ECO:0000256" key="3">
    <source>
        <dbReference type="ARBA" id="ARBA00022692"/>
    </source>
</evidence>
<dbReference type="EMBL" id="JAPNKE010000002">
    <property type="protein sequence ID" value="MCY1008219.1"/>
    <property type="molecule type" value="Genomic_DNA"/>
</dbReference>
<evidence type="ECO:0000256" key="2">
    <source>
        <dbReference type="ARBA" id="ARBA00022670"/>
    </source>
</evidence>
<comment type="cofactor">
    <cofactor evidence="10">
        <name>Zn(2+)</name>
        <dbReference type="ChEBI" id="CHEBI:29105"/>
    </cofactor>
    <text evidence="10">Binds 1 zinc ion per subunit.</text>
</comment>
<dbReference type="Gene3D" id="3.30.2010.10">
    <property type="entry name" value="Metalloproteases ('zincins'), catalytic domain"/>
    <property type="match status" value="1"/>
</dbReference>
<evidence type="ECO:0000259" key="11">
    <source>
        <dbReference type="Pfam" id="PF01435"/>
    </source>
</evidence>
<keyword evidence="13" id="KW-1185">Reference proteome</keyword>
<keyword evidence="8 10" id="KW-0482">Metalloprotease</keyword>
<dbReference type="Pfam" id="PF01435">
    <property type="entry name" value="Peptidase_M48"/>
    <property type="match status" value="1"/>
</dbReference>
<sequence>MNDPNLNQGAAKKQRKLRTYPGLGPRDFMHPWDIKATAALHRVPGFDRLIAKVMEYGLERILYLENIADNVRVTEKMFPRLYRYLKWSCAILGVEEPEMYVSLDPVPNAYTYGHTRPFIVLTSGLVDALGEQEQFFAVAHEVGHIKCEHSLYTTVARNIAAVIEIFSQATLGLGSLLGKGIELPLYDWMRKSELSADRAALMCVQDKDVALRTFMKLAGGAQKLYAEMDQDEFLRQIRAYEEADESTLNKVYKFLITAMRTHPFPILRAKHLDEWITSGDYDKLARTAGAE</sequence>
<evidence type="ECO:0000256" key="4">
    <source>
        <dbReference type="ARBA" id="ARBA00022723"/>
    </source>
</evidence>
<dbReference type="PANTHER" id="PTHR43221">
    <property type="entry name" value="PROTEASE HTPX"/>
    <property type="match status" value="1"/>
</dbReference>
<organism evidence="12 13">
    <name type="scientific">Nannocystis pusilla</name>
    <dbReference type="NCBI Taxonomy" id="889268"/>
    <lineage>
        <taxon>Bacteria</taxon>
        <taxon>Pseudomonadati</taxon>
        <taxon>Myxococcota</taxon>
        <taxon>Polyangia</taxon>
        <taxon>Nannocystales</taxon>
        <taxon>Nannocystaceae</taxon>
        <taxon>Nannocystis</taxon>
    </lineage>
</organism>
<dbReference type="RefSeq" id="WP_267770859.1">
    <property type="nucleotide sequence ID" value="NZ_JAPNKE010000002.1"/>
</dbReference>
<evidence type="ECO:0000256" key="7">
    <source>
        <dbReference type="ARBA" id="ARBA00022989"/>
    </source>
</evidence>
<dbReference type="Proteomes" id="UP001150924">
    <property type="component" value="Unassembled WGS sequence"/>
</dbReference>
<reference evidence="12" key="1">
    <citation type="submission" date="2022-11" db="EMBL/GenBank/DDBJ databases">
        <title>Minimal conservation of predation-associated metabolite biosynthetic gene clusters underscores biosynthetic potential of Myxococcota including descriptions for ten novel species: Archangium lansinium sp. nov., Myxococcus landrumus sp. nov., Nannocystis bai.</title>
        <authorList>
            <person name="Ahearne A."/>
            <person name="Stevens C."/>
            <person name="Phillips K."/>
        </authorList>
    </citation>
    <scope>NUCLEOTIDE SEQUENCE</scope>
    <source>
        <strain evidence="12">Na p29</strain>
    </source>
</reference>
<name>A0A9X3IZ40_9BACT</name>
<keyword evidence="5 10" id="KW-0378">Hydrolase</keyword>
<feature type="domain" description="Peptidase M48" evidence="11">
    <location>
        <begin position="97"/>
        <end position="275"/>
    </location>
</feature>
<evidence type="ECO:0000313" key="12">
    <source>
        <dbReference type="EMBL" id="MCY1008219.1"/>
    </source>
</evidence>
<accession>A0A9X3IZ40</accession>
<keyword evidence="1" id="KW-1003">Cell membrane</keyword>
<evidence type="ECO:0000313" key="13">
    <source>
        <dbReference type="Proteomes" id="UP001150924"/>
    </source>
</evidence>
<keyword evidence="2 10" id="KW-0645">Protease</keyword>
<evidence type="ECO:0000256" key="6">
    <source>
        <dbReference type="ARBA" id="ARBA00022833"/>
    </source>
</evidence>
<keyword evidence="4" id="KW-0479">Metal-binding</keyword>
<evidence type="ECO:0000256" key="9">
    <source>
        <dbReference type="ARBA" id="ARBA00023136"/>
    </source>
</evidence>
<dbReference type="GO" id="GO:0006508">
    <property type="term" value="P:proteolysis"/>
    <property type="evidence" value="ECO:0007669"/>
    <property type="project" value="UniProtKB-KW"/>
</dbReference>
<keyword evidence="6 10" id="KW-0862">Zinc</keyword>
<dbReference type="InterPro" id="IPR001915">
    <property type="entry name" value="Peptidase_M48"/>
</dbReference>
<protein>
    <submittedName>
        <fullName evidence="12">M48 family metallopeptidase</fullName>
    </submittedName>
</protein>
<comment type="similarity">
    <text evidence="10">Belongs to the peptidase M48 family.</text>
</comment>
<gene>
    <name evidence="12" type="ORF">OV079_22190</name>
</gene>
<keyword evidence="3" id="KW-0812">Transmembrane</keyword>